<organism evidence="2 3">
    <name type="scientific">Ajellomyces capsulatus (strain H88)</name>
    <name type="common">Darling's disease fungus</name>
    <name type="synonym">Histoplasma capsulatum</name>
    <dbReference type="NCBI Taxonomy" id="544711"/>
    <lineage>
        <taxon>Eukaryota</taxon>
        <taxon>Fungi</taxon>
        <taxon>Dikarya</taxon>
        <taxon>Ascomycota</taxon>
        <taxon>Pezizomycotina</taxon>
        <taxon>Eurotiomycetes</taxon>
        <taxon>Eurotiomycetidae</taxon>
        <taxon>Onygenales</taxon>
        <taxon>Ajellomycetaceae</taxon>
        <taxon>Histoplasma</taxon>
    </lineage>
</organism>
<name>A0A8A1LU52_AJEC8</name>
<dbReference type="VEuPathDB" id="FungiDB:I7I53_12007"/>
<reference evidence="2" key="1">
    <citation type="submission" date="2021-01" db="EMBL/GenBank/DDBJ databases">
        <title>Chromosome-level genome assembly of a human fungal pathogen reveals clustering of transcriptionally co-regulated genes.</title>
        <authorList>
            <person name="Voorhies M."/>
            <person name="Cohen S."/>
            <person name="Shea T.P."/>
            <person name="Petrus S."/>
            <person name="Munoz J.F."/>
            <person name="Poplawski S."/>
            <person name="Goldman W.E."/>
            <person name="Michael T."/>
            <person name="Cuomo C.A."/>
            <person name="Sil A."/>
            <person name="Beyhan S."/>
        </authorList>
    </citation>
    <scope>NUCLEOTIDE SEQUENCE</scope>
    <source>
        <strain evidence="2">H88</strain>
    </source>
</reference>
<evidence type="ECO:0000313" key="3">
    <source>
        <dbReference type="Proteomes" id="UP000663419"/>
    </source>
</evidence>
<evidence type="ECO:0000256" key="1">
    <source>
        <dbReference type="SAM" id="MobiDB-lite"/>
    </source>
</evidence>
<dbReference type="AlphaFoldDB" id="A0A8A1LU52"/>
<dbReference type="Proteomes" id="UP000663419">
    <property type="component" value="Chromosome 6"/>
</dbReference>
<evidence type="ECO:0000313" key="2">
    <source>
        <dbReference type="EMBL" id="QSS57728.1"/>
    </source>
</evidence>
<dbReference type="EMBL" id="CP069107">
    <property type="protein sequence ID" value="QSS57728.1"/>
    <property type="molecule type" value="Genomic_DNA"/>
</dbReference>
<feature type="region of interest" description="Disordered" evidence="1">
    <location>
        <begin position="71"/>
        <end position="91"/>
    </location>
</feature>
<proteinExistence type="predicted"/>
<accession>A0A8A1LU52</accession>
<protein>
    <submittedName>
        <fullName evidence="2">Uncharacterized protein</fullName>
    </submittedName>
</protein>
<gene>
    <name evidence="2" type="ORF">I7I53_12007</name>
</gene>
<sequence length="91" mass="10190">MFISALMLQLFDSDKYMILKTDISDYIRGKRTQHDQSERKTAGASLPLLRGEAEIGLQAILVAQLTRAYQSDSKHAWASRTPGYASQKSRG</sequence>